<keyword evidence="2" id="KW-1185">Reference proteome</keyword>
<name>A0A934T220_9BURK</name>
<dbReference type="Gene3D" id="3.40.50.10320">
    <property type="entry name" value="LmbE-like"/>
    <property type="match status" value="1"/>
</dbReference>
<organism evidence="1 2">
    <name type="scientific">Noviherbaspirillum pedocola</name>
    <dbReference type="NCBI Taxonomy" id="2801341"/>
    <lineage>
        <taxon>Bacteria</taxon>
        <taxon>Pseudomonadati</taxon>
        <taxon>Pseudomonadota</taxon>
        <taxon>Betaproteobacteria</taxon>
        <taxon>Burkholderiales</taxon>
        <taxon>Oxalobacteraceae</taxon>
        <taxon>Noviherbaspirillum</taxon>
    </lineage>
</organism>
<protein>
    <submittedName>
        <fullName evidence="1">PIG-L family deacetylase</fullName>
    </submittedName>
</protein>
<gene>
    <name evidence="1" type="ORF">JJB74_16950</name>
</gene>
<sequence length="240" mass="27598">MSVQKPCTLEELQFATPQTVVVLAPHPDDFDAIAVSLRRLQSCGHAIHVAVLTTGANGIEDGWNGITDRQAKAQVREAEQRSSCAHFGLPEERLQFLHLWENEDDPDRDAVDLDRLQTYLLQRRPDLVFLPHCNDSNRTHRRTYERFVTIAHMHRLQVLAFLAQDAKTLEMRIDLHTDFDEEEAAWKAELLRLHRSQQERNLKTRGHGFDQRVLAVNRAAAQAMGSALPYAEVFELRRFD</sequence>
<dbReference type="SUPFAM" id="SSF102588">
    <property type="entry name" value="LmbE-like"/>
    <property type="match status" value="1"/>
</dbReference>
<evidence type="ECO:0000313" key="1">
    <source>
        <dbReference type="EMBL" id="MBK4736313.1"/>
    </source>
</evidence>
<evidence type="ECO:0000313" key="2">
    <source>
        <dbReference type="Proteomes" id="UP000622890"/>
    </source>
</evidence>
<dbReference type="Pfam" id="PF02585">
    <property type="entry name" value="PIG-L"/>
    <property type="match status" value="1"/>
</dbReference>
<proteinExistence type="predicted"/>
<dbReference type="RefSeq" id="WP_200593651.1">
    <property type="nucleotide sequence ID" value="NZ_JAEPBG010000007.1"/>
</dbReference>
<accession>A0A934T220</accession>
<dbReference type="Proteomes" id="UP000622890">
    <property type="component" value="Unassembled WGS sequence"/>
</dbReference>
<comment type="caution">
    <text evidence="1">The sequence shown here is derived from an EMBL/GenBank/DDBJ whole genome shotgun (WGS) entry which is preliminary data.</text>
</comment>
<dbReference type="AlphaFoldDB" id="A0A934T220"/>
<dbReference type="InterPro" id="IPR024078">
    <property type="entry name" value="LmbE-like_dom_sf"/>
</dbReference>
<reference evidence="1" key="1">
    <citation type="submission" date="2021-01" db="EMBL/GenBank/DDBJ databases">
        <title>Genome sequence of strain Noviherbaspirillum sp. DKR-6.</title>
        <authorList>
            <person name="Chaudhary D.K."/>
        </authorList>
    </citation>
    <scope>NUCLEOTIDE SEQUENCE</scope>
    <source>
        <strain evidence="1">DKR-6</strain>
    </source>
</reference>
<dbReference type="EMBL" id="JAEPBG010000007">
    <property type="protein sequence ID" value="MBK4736313.1"/>
    <property type="molecule type" value="Genomic_DNA"/>
</dbReference>
<dbReference type="InterPro" id="IPR003737">
    <property type="entry name" value="GlcNAc_PI_deacetylase-related"/>
</dbReference>